<dbReference type="OrthoDB" id="8963266at2"/>
<dbReference type="EMBL" id="CP044065">
    <property type="protein sequence ID" value="QET03588.1"/>
    <property type="molecule type" value="Genomic_DNA"/>
</dbReference>
<dbReference type="Proteomes" id="UP000322822">
    <property type="component" value="Chromosome 1"/>
</dbReference>
<sequence>MRMFTHHALQTQAAKPLNDWLEKAGPVSSLMRTARDLASLEAEVLSLLPQGLQGLRSGISVAGIKHDNRGPQSEHTLLLLAAHGAAAARVRQVAPTLLARLQQRGSQVTAIRVRVQPEAGRGDWDTGPVVRQRQRDMTPLGLSSMDQLSRSLPDSPLKAAVDALLARHGRR</sequence>
<protein>
    <recommendedName>
        <fullName evidence="3">DUF721 domain-containing protein</fullName>
    </recommendedName>
</protein>
<dbReference type="AlphaFoldDB" id="A0A5P2H795"/>
<dbReference type="InterPro" id="IPR007922">
    <property type="entry name" value="DciA-like"/>
</dbReference>
<name>A0A5P2H795_9BURK</name>
<dbReference type="Pfam" id="PF05258">
    <property type="entry name" value="DciA"/>
    <property type="match status" value="1"/>
</dbReference>
<dbReference type="RefSeq" id="WP_150373664.1">
    <property type="nucleotide sequence ID" value="NZ_CP044065.1"/>
</dbReference>
<evidence type="ECO:0000313" key="1">
    <source>
        <dbReference type="EMBL" id="QET03588.1"/>
    </source>
</evidence>
<proteinExistence type="predicted"/>
<accession>A0A5P2H795</accession>
<evidence type="ECO:0008006" key="3">
    <source>
        <dbReference type="Google" id="ProtNLM"/>
    </source>
</evidence>
<evidence type="ECO:0000313" key="2">
    <source>
        <dbReference type="Proteomes" id="UP000322822"/>
    </source>
</evidence>
<gene>
    <name evidence="1" type="ORF">FOB72_17055</name>
</gene>
<reference evidence="1 2" key="1">
    <citation type="submission" date="2019-09" db="EMBL/GenBank/DDBJ databases">
        <title>FDA dAtabase for Regulatory Grade micrObial Sequences (FDA-ARGOS): Supporting development and validation of Infectious Disease Dx tests.</title>
        <authorList>
            <person name="Sciortino C."/>
            <person name="Tallon L."/>
            <person name="Sadzewicz L."/>
            <person name="Vavikolanu K."/>
            <person name="Mehta A."/>
            <person name="Aluvathingal J."/>
            <person name="Nadendla S."/>
            <person name="Nandy P."/>
            <person name="Geyer C."/>
            <person name="Yan Y."/>
            <person name="Sichtig H."/>
        </authorList>
    </citation>
    <scope>NUCLEOTIDE SEQUENCE [LARGE SCALE GENOMIC DNA]</scope>
    <source>
        <strain evidence="1 2">FDAARGOS_664</strain>
    </source>
</reference>
<organism evidence="1 2">
    <name type="scientific">Cupriavidus pauculus</name>
    <dbReference type="NCBI Taxonomy" id="82633"/>
    <lineage>
        <taxon>Bacteria</taxon>
        <taxon>Pseudomonadati</taxon>
        <taxon>Pseudomonadota</taxon>
        <taxon>Betaproteobacteria</taxon>
        <taxon>Burkholderiales</taxon>
        <taxon>Burkholderiaceae</taxon>
        <taxon>Cupriavidus</taxon>
    </lineage>
</organism>